<dbReference type="Pfam" id="PF01035">
    <property type="entry name" value="DNA_binding_1"/>
    <property type="match status" value="1"/>
</dbReference>
<reference evidence="8" key="1">
    <citation type="submission" date="2020-10" db="EMBL/GenBank/DDBJ databases">
        <authorList>
            <person name="Gilroy R."/>
        </authorList>
    </citation>
    <scope>NUCLEOTIDE SEQUENCE</scope>
    <source>
        <strain evidence="8">CHK195-11698</strain>
    </source>
</reference>
<dbReference type="SUPFAM" id="SSF46767">
    <property type="entry name" value="Methylated DNA-protein cysteine methyltransferase, C-terminal domain"/>
    <property type="match status" value="1"/>
</dbReference>
<dbReference type="InterPro" id="IPR036217">
    <property type="entry name" value="MethylDNA_cys_MeTrfase_DNAb"/>
</dbReference>
<comment type="catalytic activity">
    <reaction evidence="1">
        <text>a 4-O-methyl-thymidine in DNA + L-cysteinyl-[protein] = a thymidine in DNA + S-methyl-L-cysteinyl-[protein]</text>
        <dbReference type="Rhea" id="RHEA:53428"/>
        <dbReference type="Rhea" id="RHEA-COMP:10131"/>
        <dbReference type="Rhea" id="RHEA-COMP:10132"/>
        <dbReference type="Rhea" id="RHEA-COMP:13555"/>
        <dbReference type="Rhea" id="RHEA-COMP:13556"/>
        <dbReference type="ChEBI" id="CHEBI:29950"/>
        <dbReference type="ChEBI" id="CHEBI:82612"/>
        <dbReference type="ChEBI" id="CHEBI:137386"/>
        <dbReference type="ChEBI" id="CHEBI:137387"/>
        <dbReference type="EC" id="2.1.1.63"/>
    </reaction>
</comment>
<evidence type="ECO:0000256" key="5">
    <source>
        <dbReference type="ARBA" id="ARBA00023204"/>
    </source>
</evidence>
<dbReference type="GO" id="GO:0032259">
    <property type="term" value="P:methylation"/>
    <property type="evidence" value="ECO:0007669"/>
    <property type="project" value="UniProtKB-KW"/>
</dbReference>
<dbReference type="EMBL" id="DVMJ01000051">
    <property type="protein sequence ID" value="HIU13540.1"/>
    <property type="molecule type" value="Genomic_DNA"/>
</dbReference>
<evidence type="ECO:0000313" key="8">
    <source>
        <dbReference type="EMBL" id="HIU13540.1"/>
    </source>
</evidence>
<dbReference type="PANTHER" id="PTHR42942:SF1">
    <property type="entry name" value="ALKYLTRANSFERASE-LIKE PROTEIN 1"/>
    <property type="match status" value="1"/>
</dbReference>
<evidence type="ECO:0000313" key="9">
    <source>
        <dbReference type="Proteomes" id="UP000824175"/>
    </source>
</evidence>
<dbReference type="InterPro" id="IPR014048">
    <property type="entry name" value="MethylDNA_cys_MeTrfase_DNA-bd"/>
</dbReference>
<reference evidence="8" key="2">
    <citation type="journal article" date="2021" name="PeerJ">
        <title>Extensive microbial diversity within the chicken gut microbiome revealed by metagenomics and culture.</title>
        <authorList>
            <person name="Gilroy R."/>
            <person name="Ravi A."/>
            <person name="Getino M."/>
            <person name="Pursley I."/>
            <person name="Horton D.L."/>
            <person name="Alikhan N.F."/>
            <person name="Baker D."/>
            <person name="Gharbi K."/>
            <person name="Hall N."/>
            <person name="Watson M."/>
            <person name="Adriaenssens E.M."/>
            <person name="Foster-Nyarko E."/>
            <person name="Jarju S."/>
            <person name="Secka A."/>
            <person name="Antonio M."/>
            <person name="Oren A."/>
            <person name="Chaudhuri R.R."/>
            <person name="La Ragione R."/>
            <person name="Hildebrand F."/>
            <person name="Pallen M.J."/>
        </authorList>
    </citation>
    <scope>NUCLEOTIDE SEQUENCE</scope>
    <source>
        <strain evidence="8">CHK195-11698</strain>
    </source>
</reference>
<comment type="catalytic activity">
    <reaction evidence="6">
        <text>a 6-O-methyl-2'-deoxyguanosine in DNA + L-cysteinyl-[protein] = S-methyl-L-cysteinyl-[protein] + a 2'-deoxyguanosine in DNA</text>
        <dbReference type="Rhea" id="RHEA:24000"/>
        <dbReference type="Rhea" id="RHEA-COMP:10131"/>
        <dbReference type="Rhea" id="RHEA-COMP:10132"/>
        <dbReference type="Rhea" id="RHEA-COMP:11367"/>
        <dbReference type="Rhea" id="RHEA-COMP:11368"/>
        <dbReference type="ChEBI" id="CHEBI:29950"/>
        <dbReference type="ChEBI" id="CHEBI:82612"/>
        <dbReference type="ChEBI" id="CHEBI:85445"/>
        <dbReference type="ChEBI" id="CHEBI:85448"/>
        <dbReference type="EC" id="2.1.1.63"/>
    </reaction>
</comment>
<keyword evidence="3" id="KW-0808">Transferase</keyword>
<dbReference type="CDD" id="cd06445">
    <property type="entry name" value="ATase"/>
    <property type="match status" value="1"/>
</dbReference>
<dbReference type="PROSITE" id="PS00374">
    <property type="entry name" value="MGMT"/>
    <property type="match status" value="1"/>
</dbReference>
<evidence type="ECO:0000256" key="6">
    <source>
        <dbReference type="ARBA" id="ARBA00049348"/>
    </source>
</evidence>
<dbReference type="InterPro" id="IPR001497">
    <property type="entry name" value="MethylDNA_cys_MeTrfase_AS"/>
</dbReference>
<gene>
    <name evidence="8" type="ORF">IAD15_05670</name>
</gene>
<keyword evidence="2" id="KW-0489">Methyltransferase</keyword>
<dbReference type="PANTHER" id="PTHR42942">
    <property type="entry name" value="6-O-METHYLGUANINE DNA METHYLTRANSFERASE"/>
    <property type="match status" value="1"/>
</dbReference>
<dbReference type="InterPro" id="IPR052520">
    <property type="entry name" value="ATL_DNA_repair"/>
</dbReference>
<dbReference type="GO" id="GO:0006281">
    <property type="term" value="P:DNA repair"/>
    <property type="evidence" value="ECO:0007669"/>
    <property type="project" value="UniProtKB-KW"/>
</dbReference>
<feature type="domain" description="Methylated-DNA-[protein]-cysteine S-methyltransferase DNA binding" evidence="7">
    <location>
        <begin position="16"/>
        <end position="88"/>
    </location>
</feature>
<proteinExistence type="predicted"/>
<dbReference type="InterPro" id="IPR036388">
    <property type="entry name" value="WH-like_DNA-bd_sf"/>
</dbReference>
<evidence type="ECO:0000259" key="7">
    <source>
        <dbReference type="Pfam" id="PF01035"/>
    </source>
</evidence>
<dbReference type="Proteomes" id="UP000824175">
    <property type="component" value="Unassembled WGS sequence"/>
</dbReference>
<accession>A0A9D1L0A4</accession>
<dbReference type="AlphaFoldDB" id="A0A9D1L0A4"/>
<dbReference type="GO" id="GO:0003908">
    <property type="term" value="F:methylated-DNA-[protein]-cysteine S-methyltransferase activity"/>
    <property type="evidence" value="ECO:0007669"/>
    <property type="project" value="UniProtKB-EC"/>
</dbReference>
<protein>
    <submittedName>
        <fullName evidence="8">MGMT family protein</fullName>
    </submittedName>
</protein>
<evidence type="ECO:0000256" key="4">
    <source>
        <dbReference type="ARBA" id="ARBA00022763"/>
    </source>
</evidence>
<organism evidence="8 9">
    <name type="scientific">Candidatus Fimiplasma intestinipullorum</name>
    <dbReference type="NCBI Taxonomy" id="2840825"/>
    <lineage>
        <taxon>Bacteria</taxon>
        <taxon>Bacillati</taxon>
        <taxon>Bacillota</taxon>
        <taxon>Clostridia</taxon>
        <taxon>Eubacteriales</taxon>
        <taxon>Candidatus Fimiplasma</taxon>
    </lineage>
</organism>
<sequence length="108" mass="12628">MERGGRHVQQEWIDLVLAIVAEVPKGKVASYSQVARLAGYPRYARQVGWVLRRAESFGQFPCHRIVHADGRLVEGWQEQRALLEEEGVRFRLTDRVDMAYYQWKEGNR</sequence>
<evidence type="ECO:0000256" key="3">
    <source>
        <dbReference type="ARBA" id="ARBA00022679"/>
    </source>
</evidence>
<dbReference type="Gene3D" id="1.10.10.10">
    <property type="entry name" value="Winged helix-like DNA-binding domain superfamily/Winged helix DNA-binding domain"/>
    <property type="match status" value="1"/>
</dbReference>
<evidence type="ECO:0000256" key="2">
    <source>
        <dbReference type="ARBA" id="ARBA00022603"/>
    </source>
</evidence>
<name>A0A9D1L0A4_9FIRM</name>
<keyword evidence="4" id="KW-0227">DNA damage</keyword>
<evidence type="ECO:0000256" key="1">
    <source>
        <dbReference type="ARBA" id="ARBA00001286"/>
    </source>
</evidence>
<comment type="caution">
    <text evidence="8">The sequence shown here is derived from an EMBL/GenBank/DDBJ whole genome shotgun (WGS) entry which is preliminary data.</text>
</comment>
<keyword evidence="5" id="KW-0234">DNA repair</keyword>